<accession>A0A3B0C4G0</accession>
<keyword evidence="1" id="KW-0812">Transmembrane</keyword>
<organism evidence="2 3">
    <name type="scientific">Ulvibacterium marinum</name>
    <dbReference type="NCBI Taxonomy" id="2419782"/>
    <lineage>
        <taxon>Bacteria</taxon>
        <taxon>Pseudomonadati</taxon>
        <taxon>Bacteroidota</taxon>
        <taxon>Flavobacteriia</taxon>
        <taxon>Flavobacteriales</taxon>
        <taxon>Flavobacteriaceae</taxon>
        <taxon>Ulvibacterium</taxon>
    </lineage>
</organism>
<gene>
    <name evidence="2" type="ORF">D7Z94_14060</name>
</gene>
<evidence type="ECO:0000256" key="1">
    <source>
        <dbReference type="SAM" id="Phobius"/>
    </source>
</evidence>
<comment type="caution">
    <text evidence="2">The sequence shown here is derived from an EMBL/GenBank/DDBJ whole genome shotgun (WGS) entry which is preliminary data.</text>
</comment>
<protein>
    <submittedName>
        <fullName evidence="2">Uncharacterized protein</fullName>
    </submittedName>
</protein>
<keyword evidence="1" id="KW-0472">Membrane</keyword>
<feature type="transmembrane region" description="Helical" evidence="1">
    <location>
        <begin position="6"/>
        <end position="24"/>
    </location>
</feature>
<name>A0A3B0C4G0_9FLAO</name>
<sequence length="150" mass="17351">MGPEIYQVWFPAFLITLTNLGIHYKRTKNMELLYQNDYGATYRIFRSPNPSCEIQLIIDTAGLFMSRSDLDHLLKIVLKSHGSSCTCPECGGDRCNKIWCTNPLMDIHLKVDERILFLLEDLIKGTLFILDMESTLEEHLLKPKNDGEWK</sequence>
<dbReference type="EMBL" id="RBCJ01000003">
    <property type="protein sequence ID" value="RKN79431.1"/>
    <property type="molecule type" value="Genomic_DNA"/>
</dbReference>
<evidence type="ECO:0000313" key="3">
    <source>
        <dbReference type="Proteomes" id="UP000276603"/>
    </source>
</evidence>
<keyword evidence="1" id="KW-1133">Transmembrane helix</keyword>
<reference evidence="2 3" key="1">
    <citation type="submission" date="2018-10" db="EMBL/GenBank/DDBJ databases">
        <title>Ulvibacterium marinum gen. nov., sp. nov., a novel marine bacterium of the family Flavobacteriaceae, isolated from a culture of the green alga Ulva prolifera.</title>
        <authorList>
            <person name="Zhang Z."/>
        </authorList>
    </citation>
    <scope>NUCLEOTIDE SEQUENCE [LARGE SCALE GENOMIC DNA]</scope>
    <source>
        <strain evidence="2 3">CCMM003</strain>
    </source>
</reference>
<dbReference type="Proteomes" id="UP000276603">
    <property type="component" value="Unassembled WGS sequence"/>
</dbReference>
<evidence type="ECO:0000313" key="2">
    <source>
        <dbReference type="EMBL" id="RKN79431.1"/>
    </source>
</evidence>
<proteinExistence type="predicted"/>
<keyword evidence="3" id="KW-1185">Reference proteome</keyword>
<dbReference type="AlphaFoldDB" id="A0A3B0C4G0"/>